<dbReference type="EnsemblMetazoa" id="GAUT044669-RA">
    <property type="protein sequence ID" value="GAUT044669-PA"/>
    <property type="gene ID" value="GAUT044669"/>
</dbReference>
<evidence type="ECO:0000313" key="2">
    <source>
        <dbReference type="EnsemblMetazoa" id="GAUT044669-PA"/>
    </source>
</evidence>
<feature type="transmembrane region" description="Helical" evidence="1">
    <location>
        <begin position="61"/>
        <end position="82"/>
    </location>
</feature>
<dbReference type="SUPFAM" id="SSF52540">
    <property type="entry name" value="P-loop containing nucleoside triphosphate hydrolases"/>
    <property type="match status" value="1"/>
</dbReference>
<dbReference type="VEuPathDB" id="VectorBase:GAUT044669"/>
<dbReference type="InterPro" id="IPR027417">
    <property type="entry name" value="P-loop_NTPase"/>
</dbReference>
<evidence type="ECO:0008006" key="4">
    <source>
        <dbReference type="Google" id="ProtNLM"/>
    </source>
</evidence>
<reference evidence="2" key="1">
    <citation type="submission" date="2020-05" db="UniProtKB">
        <authorList>
            <consortium name="EnsemblMetazoa"/>
        </authorList>
    </citation>
    <scope>IDENTIFICATION</scope>
    <source>
        <strain evidence="2">TTRI</strain>
    </source>
</reference>
<keyword evidence="1" id="KW-1133">Transmembrane helix</keyword>
<dbReference type="AlphaFoldDB" id="A0A1A9VQU4"/>
<name>A0A1A9VQU4_GLOAU</name>
<protein>
    <recommendedName>
        <fullName evidence="4">AAA+ ATPase domain-containing protein</fullName>
    </recommendedName>
</protein>
<keyword evidence="1" id="KW-0472">Membrane</keyword>
<sequence>MTSTLYNLPESHTHTYGVTYDSMLMDMTFTSDNIAYTVLHESNNFEKENLRSLDCKSITKFKCFLIGTMITAALLGVLVGYYDCISANGESALELMEDLFSNYRKQYTDFIANKPDYCDSRALIDSRKILKNIRKQNILHQGKALHQLEIALNTQNDFNAIAFVGPTGVGKSLILSHLIANFPWPENVHIYAWNTQVKDESEKFHMLRVLIERLSECGCNLLIIENLQASDHGLVYLVNNLIAEIVNGQKRIIIFYVFNLNWMGDEHLLKEQSEFLTKSLPVAHVINFKSFTKHEIQDCIYREMRFEKVALAPNDIDDIVGTVDVTRSGCKDINSKVLLYGTIKNK</sequence>
<keyword evidence="1" id="KW-0812">Transmembrane</keyword>
<proteinExistence type="predicted"/>
<organism evidence="2 3">
    <name type="scientific">Glossina austeni</name>
    <name type="common">Savannah tsetse fly</name>
    <dbReference type="NCBI Taxonomy" id="7395"/>
    <lineage>
        <taxon>Eukaryota</taxon>
        <taxon>Metazoa</taxon>
        <taxon>Ecdysozoa</taxon>
        <taxon>Arthropoda</taxon>
        <taxon>Hexapoda</taxon>
        <taxon>Insecta</taxon>
        <taxon>Pterygota</taxon>
        <taxon>Neoptera</taxon>
        <taxon>Endopterygota</taxon>
        <taxon>Diptera</taxon>
        <taxon>Brachycera</taxon>
        <taxon>Muscomorpha</taxon>
        <taxon>Hippoboscoidea</taxon>
        <taxon>Glossinidae</taxon>
        <taxon>Glossina</taxon>
    </lineage>
</organism>
<keyword evidence="3" id="KW-1185">Reference proteome</keyword>
<accession>A0A1A9VQU4</accession>
<dbReference type="Proteomes" id="UP000078200">
    <property type="component" value="Unassembled WGS sequence"/>
</dbReference>
<evidence type="ECO:0000256" key="1">
    <source>
        <dbReference type="SAM" id="Phobius"/>
    </source>
</evidence>
<evidence type="ECO:0000313" key="3">
    <source>
        <dbReference type="Proteomes" id="UP000078200"/>
    </source>
</evidence>